<gene>
    <name evidence="1" type="ORF">Zmor_028513</name>
</gene>
<evidence type="ECO:0000313" key="1">
    <source>
        <dbReference type="EMBL" id="KAJ3630021.1"/>
    </source>
</evidence>
<sequence length="96" mass="10513">MQRGRINLCVTNETYLLPSVAFNLCNFSTYLQDRLDRGGGGKAILIRRNVQHNVISFPALQSIEAAGVSLQLNQPGAPAGNCSLQVHQRAISYLRS</sequence>
<protein>
    <submittedName>
        <fullName evidence="1">Uncharacterized protein</fullName>
    </submittedName>
</protein>
<proteinExistence type="predicted"/>
<accession>A0AA38LZW9</accession>
<comment type="caution">
    <text evidence="1">The sequence shown here is derived from an EMBL/GenBank/DDBJ whole genome shotgun (WGS) entry which is preliminary data.</text>
</comment>
<dbReference type="EMBL" id="JALNTZ010000931">
    <property type="protein sequence ID" value="KAJ3630021.1"/>
    <property type="molecule type" value="Genomic_DNA"/>
</dbReference>
<keyword evidence="2" id="KW-1185">Reference proteome</keyword>
<reference evidence="1" key="1">
    <citation type="journal article" date="2023" name="G3 (Bethesda)">
        <title>Whole genome assemblies of Zophobas morio and Tenebrio molitor.</title>
        <authorList>
            <person name="Kaur S."/>
            <person name="Stinson S.A."/>
            <person name="diCenzo G.C."/>
        </authorList>
    </citation>
    <scope>NUCLEOTIDE SEQUENCE</scope>
    <source>
        <strain evidence="1">QUZm001</strain>
    </source>
</reference>
<evidence type="ECO:0000313" key="2">
    <source>
        <dbReference type="Proteomes" id="UP001168821"/>
    </source>
</evidence>
<name>A0AA38LZW9_9CUCU</name>
<dbReference type="AlphaFoldDB" id="A0AA38LZW9"/>
<organism evidence="1 2">
    <name type="scientific">Zophobas morio</name>
    <dbReference type="NCBI Taxonomy" id="2755281"/>
    <lineage>
        <taxon>Eukaryota</taxon>
        <taxon>Metazoa</taxon>
        <taxon>Ecdysozoa</taxon>
        <taxon>Arthropoda</taxon>
        <taxon>Hexapoda</taxon>
        <taxon>Insecta</taxon>
        <taxon>Pterygota</taxon>
        <taxon>Neoptera</taxon>
        <taxon>Endopterygota</taxon>
        <taxon>Coleoptera</taxon>
        <taxon>Polyphaga</taxon>
        <taxon>Cucujiformia</taxon>
        <taxon>Tenebrionidae</taxon>
        <taxon>Zophobas</taxon>
    </lineage>
</organism>
<dbReference type="Proteomes" id="UP001168821">
    <property type="component" value="Unassembled WGS sequence"/>
</dbReference>